<feature type="non-terminal residue" evidence="1">
    <location>
        <position position="1"/>
    </location>
</feature>
<reference evidence="1" key="1">
    <citation type="submission" date="2021-06" db="EMBL/GenBank/DDBJ databases">
        <authorList>
            <person name="Kallberg Y."/>
            <person name="Tangrot J."/>
            <person name="Rosling A."/>
        </authorList>
    </citation>
    <scope>NUCLEOTIDE SEQUENCE</scope>
    <source>
        <strain evidence="1">MA461A</strain>
    </source>
</reference>
<sequence>DKLREVLNLQLFRLGVSEFIDGGISHYEKFEIIFNVVMCGCEAHNTTSGDIGWSQQLYAGVGNII</sequence>
<proteinExistence type="predicted"/>
<keyword evidence="2" id="KW-1185">Reference proteome</keyword>
<accession>A0ACA9KJI3</accession>
<comment type="caution">
    <text evidence="1">The sequence shown here is derived from an EMBL/GenBank/DDBJ whole genome shotgun (WGS) entry which is preliminary data.</text>
</comment>
<dbReference type="Proteomes" id="UP000789920">
    <property type="component" value="Unassembled WGS sequence"/>
</dbReference>
<organism evidence="1 2">
    <name type="scientific">Racocetra persica</name>
    <dbReference type="NCBI Taxonomy" id="160502"/>
    <lineage>
        <taxon>Eukaryota</taxon>
        <taxon>Fungi</taxon>
        <taxon>Fungi incertae sedis</taxon>
        <taxon>Mucoromycota</taxon>
        <taxon>Glomeromycotina</taxon>
        <taxon>Glomeromycetes</taxon>
        <taxon>Diversisporales</taxon>
        <taxon>Gigasporaceae</taxon>
        <taxon>Racocetra</taxon>
    </lineage>
</organism>
<dbReference type="EMBL" id="CAJVQC010000657">
    <property type="protein sequence ID" value="CAG8476874.1"/>
    <property type="molecule type" value="Genomic_DNA"/>
</dbReference>
<evidence type="ECO:0000313" key="2">
    <source>
        <dbReference type="Proteomes" id="UP000789920"/>
    </source>
</evidence>
<name>A0ACA9KJI3_9GLOM</name>
<protein>
    <submittedName>
        <fullName evidence="1">22599_t:CDS:1</fullName>
    </submittedName>
</protein>
<evidence type="ECO:0000313" key="1">
    <source>
        <dbReference type="EMBL" id="CAG8476874.1"/>
    </source>
</evidence>
<gene>
    <name evidence="1" type="ORF">RPERSI_LOCUS812</name>
</gene>